<evidence type="ECO:0000256" key="2">
    <source>
        <dbReference type="SAM" id="SignalP"/>
    </source>
</evidence>
<keyword evidence="4" id="KW-1185">Reference proteome</keyword>
<feature type="signal peptide" evidence="2">
    <location>
        <begin position="1"/>
        <end position="17"/>
    </location>
</feature>
<name>A0A5B7IMY3_PORTR</name>
<feature type="region of interest" description="Disordered" evidence="1">
    <location>
        <begin position="98"/>
        <end position="139"/>
    </location>
</feature>
<feature type="compositionally biased region" description="Polar residues" evidence="1">
    <location>
        <begin position="98"/>
        <end position="107"/>
    </location>
</feature>
<evidence type="ECO:0000313" key="4">
    <source>
        <dbReference type="Proteomes" id="UP000324222"/>
    </source>
</evidence>
<sequence length="139" mass="15389">MLFLLLKLLINLLFLSCHPIFPSFLPSSSRHPPIHPSIHPSILAIAPFKRSINLPSEPSSNLSILHPCLSSFPPYILPSCSLVSLRRYSPAGRRLDQIQKQATTNGSLHPFLPSASQPASAERTTLKKHKKTKEAARSH</sequence>
<reference evidence="3 4" key="1">
    <citation type="submission" date="2019-05" db="EMBL/GenBank/DDBJ databases">
        <title>Another draft genome of Portunus trituberculatus and its Hox gene families provides insights of decapod evolution.</title>
        <authorList>
            <person name="Jeong J.-H."/>
            <person name="Song I."/>
            <person name="Kim S."/>
            <person name="Choi T."/>
            <person name="Kim D."/>
            <person name="Ryu S."/>
            <person name="Kim W."/>
        </authorList>
    </citation>
    <scope>NUCLEOTIDE SEQUENCE [LARGE SCALE GENOMIC DNA]</scope>
    <source>
        <tissue evidence="3">Muscle</tissue>
    </source>
</reference>
<keyword evidence="2" id="KW-0732">Signal</keyword>
<evidence type="ECO:0000313" key="3">
    <source>
        <dbReference type="EMBL" id="MPC85232.1"/>
    </source>
</evidence>
<evidence type="ECO:0000256" key="1">
    <source>
        <dbReference type="SAM" id="MobiDB-lite"/>
    </source>
</evidence>
<comment type="caution">
    <text evidence="3">The sequence shown here is derived from an EMBL/GenBank/DDBJ whole genome shotgun (WGS) entry which is preliminary data.</text>
</comment>
<feature type="chain" id="PRO_5022895470" evidence="2">
    <location>
        <begin position="18"/>
        <end position="139"/>
    </location>
</feature>
<organism evidence="3 4">
    <name type="scientific">Portunus trituberculatus</name>
    <name type="common">Swimming crab</name>
    <name type="synonym">Neptunus trituberculatus</name>
    <dbReference type="NCBI Taxonomy" id="210409"/>
    <lineage>
        <taxon>Eukaryota</taxon>
        <taxon>Metazoa</taxon>
        <taxon>Ecdysozoa</taxon>
        <taxon>Arthropoda</taxon>
        <taxon>Crustacea</taxon>
        <taxon>Multicrustacea</taxon>
        <taxon>Malacostraca</taxon>
        <taxon>Eumalacostraca</taxon>
        <taxon>Eucarida</taxon>
        <taxon>Decapoda</taxon>
        <taxon>Pleocyemata</taxon>
        <taxon>Brachyura</taxon>
        <taxon>Eubrachyura</taxon>
        <taxon>Portunoidea</taxon>
        <taxon>Portunidae</taxon>
        <taxon>Portuninae</taxon>
        <taxon>Portunus</taxon>
    </lineage>
</organism>
<dbReference type="Proteomes" id="UP000324222">
    <property type="component" value="Unassembled WGS sequence"/>
</dbReference>
<proteinExistence type="predicted"/>
<gene>
    <name evidence="3" type="ORF">E2C01_079996</name>
</gene>
<feature type="compositionally biased region" description="Polar residues" evidence="1">
    <location>
        <begin position="114"/>
        <end position="123"/>
    </location>
</feature>
<protein>
    <submittedName>
        <fullName evidence="3">Uncharacterized protein</fullName>
    </submittedName>
</protein>
<dbReference type="EMBL" id="VSRR010067752">
    <property type="protein sequence ID" value="MPC85232.1"/>
    <property type="molecule type" value="Genomic_DNA"/>
</dbReference>
<dbReference type="AlphaFoldDB" id="A0A5B7IMY3"/>
<accession>A0A5B7IMY3</accession>